<evidence type="ECO:0000256" key="4">
    <source>
        <dbReference type="RuleBase" id="RU363090"/>
    </source>
</evidence>
<dbReference type="InterPro" id="IPR038286">
    <property type="entry name" value="IPK_sf"/>
</dbReference>
<dbReference type="GO" id="GO:0005634">
    <property type="term" value="C:nucleus"/>
    <property type="evidence" value="ECO:0007669"/>
    <property type="project" value="TreeGrafter"/>
</dbReference>
<keyword evidence="7" id="KW-1185">Reference proteome</keyword>
<dbReference type="Gene3D" id="3.30.470.160">
    <property type="entry name" value="Inositol polyphosphate kinase"/>
    <property type="match status" value="1"/>
</dbReference>
<dbReference type="PANTHER" id="PTHR12400">
    <property type="entry name" value="INOSITOL POLYPHOSPHATE KINASE"/>
    <property type="match status" value="1"/>
</dbReference>
<name>A0A1Y2B2L5_9TREE</name>
<keyword evidence="3 4" id="KW-0418">Kinase</keyword>
<dbReference type="OrthoDB" id="338650at2759"/>
<evidence type="ECO:0000256" key="1">
    <source>
        <dbReference type="ARBA" id="ARBA00007374"/>
    </source>
</evidence>
<feature type="region of interest" description="Disordered" evidence="5">
    <location>
        <begin position="305"/>
        <end position="369"/>
    </location>
</feature>
<dbReference type="PANTHER" id="PTHR12400:SF108">
    <property type="entry name" value="KINASE"/>
    <property type="match status" value="1"/>
</dbReference>
<dbReference type="InParanoid" id="A0A1Y2B2L5"/>
<dbReference type="Proteomes" id="UP000193986">
    <property type="component" value="Unassembled WGS sequence"/>
</dbReference>
<dbReference type="Pfam" id="PF03770">
    <property type="entry name" value="IPK"/>
    <property type="match status" value="2"/>
</dbReference>
<gene>
    <name evidence="6" type="ORF">BCR39DRAFT_186916</name>
</gene>
<keyword evidence="2 4" id="KW-0808">Transferase</keyword>
<dbReference type="GO" id="GO:0046854">
    <property type="term" value="P:phosphatidylinositol phosphate biosynthetic process"/>
    <property type="evidence" value="ECO:0007669"/>
    <property type="project" value="TreeGrafter"/>
</dbReference>
<accession>A0A1Y2B2L5</accession>
<sequence length="421" mass="45760">MPHPLSLQPETVPLANQVAGHQNVMSDASGSLVIKLALAREIAFYQLVNSASRSSSLARLKPFVARFYGTLRLEGRLDGVGGLTQDGLDTEIPESVVLENLAHDYTHPSILDVKLGTILYDIDAKPEKKERMEKQARETTIATTGLRLTGAQTWHAASESYILTPKSFGKTIKPDQLSEGIKRFFPLPGDSIPSFISLSPSSSKSTSTSATSDTPTTASSGSSEPPPVQVTTVTQPSISNYVDHALPPPLLLRLLDLLLSQLRALTDVLKVLEARFVGSSVLIVYEGDASRLSDALDRYDAQQALLASKPPRQTYTDVSDPDDDGEDDDDDEEDEEDDDEDEDGSTSSDSDPDDGTRADARKSRRCPPLSVRMIDFAHTRLVQGEGPDQGVLKGLTKLVELVTERREAVRIQAEQVPPLPM</sequence>
<dbReference type="EMBL" id="MCFC01000029">
    <property type="protein sequence ID" value="ORY28800.1"/>
    <property type="molecule type" value="Genomic_DNA"/>
</dbReference>
<feature type="compositionally biased region" description="Acidic residues" evidence="5">
    <location>
        <begin position="319"/>
        <end position="344"/>
    </location>
</feature>
<dbReference type="GO" id="GO:0032958">
    <property type="term" value="P:inositol phosphate biosynthetic process"/>
    <property type="evidence" value="ECO:0007669"/>
    <property type="project" value="InterPro"/>
</dbReference>
<evidence type="ECO:0000313" key="7">
    <source>
        <dbReference type="Proteomes" id="UP000193986"/>
    </source>
</evidence>
<dbReference type="EC" id="2.7.-.-" evidence="4"/>
<proteinExistence type="inferred from homology"/>
<dbReference type="AlphaFoldDB" id="A0A1Y2B2L5"/>
<evidence type="ECO:0000313" key="6">
    <source>
        <dbReference type="EMBL" id="ORY28800.1"/>
    </source>
</evidence>
<dbReference type="GO" id="GO:0005737">
    <property type="term" value="C:cytoplasm"/>
    <property type="evidence" value="ECO:0007669"/>
    <property type="project" value="TreeGrafter"/>
</dbReference>
<reference evidence="6 7" key="1">
    <citation type="submission" date="2016-07" db="EMBL/GenBank/DDBJ databases">
        <title>Pervasive Adenine N6-methylation of Active Genes in Fungi.</title>
        <authorList>
            <consortium name="DOE Joint Genome Institute"/>
            <person name="Mondo S.J."/>
            <person name="Dannebaum R.O."/>
            <person name="Kuo R.C."/>
            <person name="Labutti K."/>
            <person name="Haridas S."/>
            <person name="Kuo A."/>
            <person name="Salamov A."/>
            <person name="Ahrendt S.R."/>
            <person name="Lipzen A."/>
            <person name="Sullivan W."/>
            <person name="Andreopoulos W.B."/>
            <person name="Clum A."/>
            <person name="Lindquist E."/>
            <person name="Daum C."/>
            <person name="Ramamoorthy G.K."/>
            <person name="Gryganskyi A."/>
            <person name="Culley D."/>
            <person name="Magnuson J.K."/>
            <person name="James T.Y."/>
            <person name="O'Malley M.A."/>
            <person name="Stajich J.E."/>
            <person name="Spatafora J.W."/>
            <person name="Visel A."/>
            <person name="Grigoriev I.V."/>
        </authorList>
    </citation>
    <scope>NUCLEOTIDE SEQUENCE [LARGE SCALE GENOMIC DNA]</scope>
    <source>
        <strain evidence="6 7">68-887.2</strain>
    </source>
</reference>
<dbReference type="GO" id="GO:0008440">
    <property type="term" value="F:inositol-1,4,5-trisphosphate 3-kinase activity"/>
    <property type="evidence" value="ECO:0007669"/>
    <property type="project" value="TreeGrafter"/>
</dbReference>
<evidence type="ECO:0000256" key="2">
    <source>
        <dbReference type="ARBA" id="ARBA00022679"/>
    </source>
</evidence>
<dbReference type="GO" id="GO:0000824">
    <property type="term" value="F:inositol-1,4,5,6-tetrakisphosphate 3-kinase activity"/>
    <property type="evidence" value="ECO:0007669"/>
    <property type="project" value="TreeGrafter"/>
</dbReference>
<organism evidence="6 7">
    <name type="scientific">Naematelia encephala</name>
    <dbReference type="NCBI Taxonomy" id="71784"/>
    <lineage>
        <taxon>Eukaryota</taxon>
        <taxon>Fungi</taxon>
        <taxon>Dikarya</taxon>
        <taxon>Basidiomycota</taxon>
        <taxon>Agaricomycotina</taxon>
        <taxon>Tremellomycetes</taxon>
        <taxon>Tremellales</taxon>
        <taxon>Naemateliaceae</taxon>
        <taxon>Naematelia</taxon>
    </lineage>
</organism>
<evidence type="ECO:0000256" key="5">
    <source>
        <dbReference type="SAM" id="MobiDB-lite"/>
    </source>
</evidence>
<comment type="similarity">
    <text evidence="1 4">Belongs to the inositol phosphokinase (IPK) family.</text>
</comment>
<dbReference type="STRING" id="71784.A0A1Y2B2L5"/>
<protein>
    <recommendedName>
        <fullName evidence="4">Kinase</fullName>
        <ecNumber evidence="4">2.7.-.-</ecNumber>
    </recommendedName>
</protein>
<dbReference type="InterPro" id="IPR005522">
    <property type="entry name" value="IPK"/>
</dbReference>
<feature type="region of interest" description="Disordered" evidence="5">
    <location>
        <begin position="198"/>
        <end position="231"/>
    </location>
</feature>
<comment type="caution">
    <text evidence="6">The sequence shown here is derived from an EMBL/GenBank/DDBJ whole genome shotgun (WGS) entry which is preliminary data.</text>
</comment>
<evidence type="ECO:0000256" key="3">
    <source>
        <dbReference type="ARBA" id="ARBA00022777"/>
    </source>
</evidence>
<dbReference type="SUPFAM" id="SSF56104">
    <property type="entry name" value="SAICAR synthase-like"/>
    <property type="match status" value="1"/>
</dbReference>